<sequence length="125" mass="13256">MTTIAQALRNAGLTKVYDVAPASVPKEAYAVVSDLTDTNTSRQYGGHAHRRTVNVALYGAPGSSKTTLNALYHTTRALSSPGTLTAHPGLERVRGVQLGACLPPDVPGDIQRPFAAVRLILSYLE</sequence>
<evidence type="ECO:0000313" key="1">
    <source>
        <dbReference type="EMBL" id="AFZ67571.1"/>
    </source>
</evidence>
<organism evidence="1 2">
    <name type="scientific">Deinococcus peraridilitoris (strain DSM 19664 / LMG 22246 / CIP 109416 / KR-200)</name>
    <dbReference type="NCBI Taxonomy" id="937777"/>
    <lineage>
        <taxon>Bacteria</taxon>
        <taxon>Thermotogati</taxon>
        <taxon>Deinococcota</taxon>
        <taxon>Deinococci</taxon>
        <taxon>Deinococcales</taxon>
        <taxon>Deinococcaceae</taxon>
        <taxon>Deinococcus</taxon>
    </lineage>
</organism>
<dbReference type="PATRIC" id="fig|937777.3.peg.2085"/>
<dbReference type="RefSeq" id="WP_015235876.1">
    <property type="nucleotide sequence ID" value="NC_019793.1"/>
</dbReference>
<dbReference type="EMBL" id="CP003382">
    <property type="protein sequence ID" value="AFZ67571.1"/>
    <property type="molecule type" value="Genomic_DNA"/>
</dbReference>
<dbReference type="KEGG" id="dpd:Deipe_2075"/>
<protein>
    <submittedName>
        <fullName evidence="1">Uncharacterized protein</fullName>
    </submittedName>
</protein>
<evidence type="ECO:0000313" key="2">
    <source>
        <dbReference type="Proteomes" id="UP000010467"/>
    </source>
</evidence>
<reference evidence="2" key="1">
    <citation type="submission" date="2012-03" db="EMBL/GenBank/DDBJ databases">
        <title>Complete sequence of chromosome of Deinococcus peraridilitoris DSM 19664.</title>
        <authorList>
            <person name="Lucas S."/>
            <person name="Copeland A."/>
            <person name="Lapidus A."/>
            <person name="Glavina del Rio T."/>
            <person name="Dalin E."/>
            <person name="Tice H."/>
            <person name="Bruce D."/>
            <person name="Goodwin L."/>
            <person name="Pitluck S."/>
            <person name="Peters L."/>
            <person name="Mikhailova N."/>
            <person name="Lu M."/>
            <person name="Kyrpides N."/>
            <person name="Mavromatis K."/>
            <person name="Ivanova N."/>
            <person name="Brettin T."/>
            <person name="Detter J.C."/>
            <person name="Han C."/>
            <person name="Larimer F."/>
            <person name="Land M."/>
            <person name="Hauser L."/>
            <person name="Markowitz V."/>
            <person name="Cheng J.-F."/>
            <person name="Hugenholtz P."/>
            <person name="Woyke T."/>
            <person name="Wu D."/>
            <person name="Pukall R."/>
            <person name="Steenblock K."/>
            <person name="Brambilla E."/>
            <person name="Klenk H.-P."/>
            <person name="Eisen J.A."/>
        </authorList>
    </citation>
    <scope>NUCLEOTIDE SEQUENCE [LARGE SCALE GENOMIC DNA]</scope>
    <source>
        <strain evidence="2">DSM 19664 / LMG 22246 / CIP 109416 / KR-200</strain>
    </source>
</reference>
<name>L0A155_DEIPD</name>
<gene>
    <name evidence="1" type="ordered locus">Deipe_2075</name>
</gene>
<accession>L0A155</accession>
<keyword evidence="2" id="KW-1185">Reference proteome</keyword>
<dbReference type="HOGENOM" id="CLU_1988973_0_0_0"/>
<dbReference type="Proteomes" id="UP000010467">
    <property type="component" value="Chromosome"/>
</dbReference>
<dbReference type="AlphaFoldDB" id="L0A155"/>
<proteinExistence type="predicted"/>
<dbReference type="STRING" id="937777.Deipe_2075"/>